<sequence>MALLQARVKSVLSGDTLIITNQKGAERTLSLAYISAPRLKREGDEPFAFQSREFIRELLLGKVIQFQVLYAIPTTKREYGRVKLPNGPDLPDLVVQEGWAKVREDAGKKEDDETALAYLDKLKSLEAEAKSNNKGVWSKGGQIENSSEVSDPNALVEKFKGKKVEAIVERVLTGDRLIARVILSPTKHVQTMLVLGGVRTPATKRTTPEGKEVPAEAFGTEAHAFVEERLHQRKVQVELLGVTPQNQLIANVLHPRGNIAKFLLEAGLARSNDQHVTLLGNDMAQFRQAENAAKNARKGVFTGTSASKASGVQDADFTVSRVLNAETIFIRTRSGDERKVTLSSIRQPKPSDPKQAPFGAEAKEFARKRLIGKHVKVSIDGKKPASEGFEEKEVATVTVNGKNIALALVEAGYVSVIRHRRDDDDRSPDYDALLLAEEAAQKDEKGIWSSKPPAAKQYQDYSESLQKAKMEASVLQRQKKVPAVVDFVRSGARFVVLVPRENAKLTFVLSGIRTPKPARQSGEAAEPFGQEALEFANRRTLQRDVEIDVETTDKVGGFIGTLYVGRENFARALVEEGLAEVHAYSAEQSGNANELFAAEKKAKEGRKGMWHDWDPSKDAEVEEQPVPSNGTNGDAAEAAPRKKDYRDVVVTHVDEAGKLKIQQVGSGTGALTELMNAFKSFHLNKANDQPLAGPPKVGDLVAGKFTVDNEWYRAKVRRVDREGKKVDVTYLDYGNSETVPFSRLRPLSQPQFSTQKLKPQATDAVLSFIQLPTSQQYLPDAVGFIGEETDGRELVANVDYIVDGTLYVTLFDPKISTKIEESINAEVVREGLAMIPTKLKGWERQATETLSQLGKLQEEAKKARRGMWEYGDLTED</sequence>
<dbReference type="GO" id="GO:0004518">
    <property type="term" value="F:nuclease activity"/>
    <property type="evidence" value="ECO:0007669"/>
    <property type="project" value="TreeGrafter"/>
</dbReference>
<dbReference type="InterPro" id="IPR035437">
    <property type="entry name" value="SNase_OB-fold_sf"/>
</dbReference>
<evidence type="ECO:0000313" key="11">
    <source>
        <dbReference type="EMBL" id="KAK5061294.1"/>
    </source>
</evidence>
<dbReference type="GO" id="GO:0006402">
    <property type="term" value="P:mRNA catabolic process"/>
    <property type="evidence" value="ECO:0007669"/>
    <property type="project" value="UniProtKB-UniRule"/>
</dbReference>
<dbReference type="Proteomes" id="UP001358417">
    <property type="component" value="Unassembled WGS sequence"/>
</dbReference>
<evidence type="ECO:0000256" key="7">
    <source>
        <dbReference type="PIRNR" id="PIRNR017179"/>
    </source>
</evidence>
<feature type="domain" description="TNase-like" evidence="10">
    <location>
        <begin position="313"/>
        <end position="450"/>
    </location>
</feature>
<dbReference type="FunFam" id="2.40.50.90:FF:000019">
    <property type="entry name" value="Transcription factor (Snd1/p100), putative"/>
    <property type="match status" value="1"/>
</dbReference>
<name>A0AAV9NPT8_9EURO</name>
<keyword evidence="4 7" id="KW-0963">Cytoplasm</keyword>
<evidence type="ECO:0000256" key="3">
    <source>
        <dbReference type="ARBA" id="ARBA00014651"/>
    </source>
</evidence>
<reference evidence="11 12" key="1">
    <citation type="submission" date="2023-08" db="EMBL/GenBank/DDBJ databases">
        <title>Black Yeasts Isolated from many extreme environments.</title>
        <authorList>
            <person name="Coleine C."/>
            <person name="Stajich J.E."/>
            <person name="Selbmann L."/>
        </authorList>
    </citation>
    <scope>NUCLEOTIDE SEQUENCE [LARGE SCALE GENOMIC DNA]</scope>
    <source>
        <strain evidence="11 12">CCFEE 5792</strain>
    </source>
</reference>
<dbReference type="FunFam" id="2.40.50.90:FF:000010">
    <property type="entry name" value="Ribonuclease"/>
    <property type="match status" value="1"/>
</dbReference>
<evidence type="ECO:0000259" key="10">
    <source>
        <dbReference type="PROSITE" id="PS50830"/>
    </source>
</evidence>
<dbReference type="RefSeq" id="XP_064710391.1">
    <property type="nucleotide sequence ID" value="XM_064851388.1"/>
</dbReference>
<dbReference type="PROSITE" id="PS50304">
    <property type="entry name" value="TUDOR"/>
    <property type="match status" value="1"/>
</dbReference>
<dbReference type="InterPro" id="IPR002999">
    <property type="entry name" value="Tudor"/>
</dbReference>
<dbReference type="FunFam" id="2.30.30.140:FF:000018">
    <property type="entry name" value="Serine/threonine-protein kinase 31"/>
    <property type="match status" value="1"/>
</dbReference>
<feature type="domain" description="TNase-like" evidence="10">
    <location>
        <begin position="2"/>
        <end position="139"/>
    </location>
</feature>
<dbReference type="InterPro" id="IPR016071">
    <property type="entry name" value="Staphylococal_nuclease_OB-fold"/>
</dbReference>
<dbReference type="InterPro" id="IPR016685">
    <property type="entry name" value="Silence_cplx_Nase-comp_TudorSN"/>
</dbReference>
<dbReference type="GO" id="GO:0031332">
    <property type="term" value="C:RNAi effector complex"/>
    <property type="evidence" value="ECO:0007669"/>
    <property type="project" value="InterPro"/>
</dbReference>
<feature type="compositionally biased region" description="Basic and acidic residues" evidence="8">
    <location>
        <begin position="606"/>
        <end position="619"/>
    </location>
</feature>
<keyword evidence="6" id="KW-0677">Repeat</keyword>
<comment type="subcellular location">
    <subcellularLocation>
        <location evidence="1 7">Cytoplasm</location>
    </subcellularLocation>
</comment>
<feature type="domain" description="TNase-like" evidence="10">
    <location>
        <begin position="479"/>
        <end position="612"/>
    </location>
</feature>
<dbReference type="Gene3D" id="2.40.50.90">
    <property type="match status" value="5"/>
</dbReference>
<protein>
    <recommendedName>
        <fullName evidence="2">Probable endonuclease LCL3</fullName>
    </recommendedName>
    <alternativeName>
        <fullName evidence="3">Probable endonuclease lcl3</fullName>
    </alternativeName>
</protein>
<dbReference type="CDD" id="cd00175">
    <property type="entry name" value="SNc"/>
    <property type="match status" value="1"/>
</dbReference>
<dbReference type="PIRSF" id="PIRSF017179">
    <property type="entry name" value="RISC-Tudor-SN"/>
    <property type="match status" value="1"/>
</dbReference>
<keyword evidence="5" id="KW-0597">Phosphoprotein</keyword>
<evidence type="ECO:0000256" key="5">
    <source>
        <dbReference type="ARBA" id="ARBA00022553"/>
    </source>
</evidence>
<dbReference type="PANTHER" id="PTHR12302:SF2">
    <property type="entry name" value="STAPHYLOCOCCAL NUCLEASE DOMAIN-CONTAINING PROTEIN 1"/>
    <property type="match status" value="1"/>
</dbReference>
<accession>A0AAV9NPT8</accession>
<dbReference type="SUPFAM" id="SSF50199">
    <property type="entry name" value="Staphylococcal nuclease"/>
    <property type="match status" value="5"/>
</dbReference>
<dbReference type="GO" id="GO:0031047">
    <property type="term" value="P:regulatory ncRNA-mediated gene silencing"/>
    <property type="evidence" value="ECO:0007669"/>
    <property type="project" value="UniProtKB-UniRule"/>
</dbReference>
<comment type="caution">
    <text evidence="11">The sequence shown here is derived from an EMBL/GenBank/DDBJ whole genome shotgun (WGS) entry which is preliminary data.</text>
</comment>
<dbReference type="FunFam" id="2.40.50.90:FF:000030">
    <property type="entry name" value="Transcription factor (Snd1/p100), putative"/>
    <property type="match status" value="1"/>
</dbReference>
<dbReference type="Pfam" id="PF00567">
    <property type="entry name" value="TUDOR"/>
    <property type="match status" value="1"/>
</dbReference>
<organism evidence="11 12">
    <name type="scientific">Exophiala bonariae</name>
    <dbReference type="NCBI Taxonomy" id="1690606"/>
    <lineage>
        <taxon>Eukaryota</taxon>
        <taxon>Fungi</taxon>
        <taxon>Dikarya</taxon>
        <taxon>Ascomycota</taxon>
        <taxon>Pezizomycotina</taxon>
        <taxon>Eurotiomycetes</taxon>
        <taxon>Chaetothyriomycetidae</taxon>
        <taxon>Chaetothyriales</taxon>
        <taxon>Herpotrichiellaceae</taxon>
        <taxon>Exophiala</taxon>
    </lineage>
</organism>
<evidence type="ECO:0000256" key="1">
    <source>
        <dbReference type="ARBA" id="ARBA00004496"/>
    </source>
</evidence>
<dbReference type="GeneID" id="89976001"/>
<dbReference type="FunFam" id="2.40.50.90:FF:000001">
    <property type="entry name" value="Staphylococcal nuclease domain-containing protein"/>
    <property type="match status" value="1"/>
</dbReference>
<dbReference type="SMART" id="SM00318">
    <property type="entry name" value="SNc"/>
    <property type="match status" value="4"/>
</dbReference>
<dbReference type="GO" id="GO:0003723">
    <property type="term" value="F:RNA binding"/>
    <property type="evidence" value="ECO:0007669"/>
    <property type="project" value="UniProtKB-UniRule"/>
</dbReference>
<keyword evidence="12" id="KW-1185">Reference proteome</keyword>
<dbReference type="GO" id="GO:0005829">
    <property type="term" value="C:cytosol"/>
    <property type="evidence" value="ECO:0007669"/>
    <property type="project" value="UniProtKB-UniRule"/>
</dbReference>
<evidence type="ECO:0000256" key="4">
    <source>
        <dbReference type="ARBA" id="ARBA00022490"/>
    </source>
</evidence>
<evidence type="ECO:0000256" key="8">
    <source>
        <dbReference type="SAM" id="MobiDB-lite"/>
    </source>
</evidence>
<feature type="region of interest" description="Disordered" evidence="8">
    <location>
        <begin position="606"/>
        <end position="642"/>
    </location>
</feature>
<dbReference type="SUPFAM" id="SSF63748">
    <property type="entry name" value="Tudor/PWWP/MBT"/>
    <property type="match status" value="1"/>
</dbReference>
<dbReference type="GO" id="GO:0005634">
    <property type="term" value="C:nucleus"/>
    <property type="evidence" value="ECO:0007669"/>
    <property type="project" value="TreeGrafter"/>
</dbReference>
<dbReference type="SMART" id="SM00333">
    <property type="entry name" value="TUDOR"/>
    <property type="match status" value="1"/>
</dbReference>
<dbReference type="PANTHER" id="PTHR12302">
    <property type="entry name" value="EBNA2 BINDING PROTEIN P100"/>
    <property type="match status" value="1"/>
</dbReference>
<dbReference type="PROSITE" id="PS50830">
    <property type="entry name" value="TNASE_3"/>
    <property type="match status" value="4"/>
</dbReference>
<evidence type="ECO:0000313" key="12">
    <source>
        <dbReference type="Proteomes" id="UP001358417"/>
    </source>
</evidence>
<evidence type="ECO:0000256" key="6">
    <source>
        <dbReference type="ARBA" id="ARBA00022737"/>
    </source>
</evidence>
<proteinExistence type="predicted"/>
<feature type="domain" description="TNase-like" evidence="10">
    <location>
        <begin position="162"/>
        <end position="303"/>
    </location>
</feature>
<dbReference type="Gene3D" id="2.30.30.140">
    <property type="match status" value="1"/>
</dbReference>
<evidence type="ECO:0000259" key="9">
    <source>
        <dbReference type="PROSITE" id="PS50304"/>
    </source>
</evidence>
<feature type="domain" description="Tudor" evidence="9">
    <location>
        <begin position="694"/>
        <end position="754"/>
    </location>
</feature>
<dbReference type="EMBL" id="JAVRRD010000003">
    <property type="protein sequence ID" value="KAK5061294.1"/>
    <property type="molecule type" value="Genomic_DNA"/>
</dbReference>
<gene>
    <name evidence="11" type="ORF">LTR84_007836</name>
</gene>
<evidence type="ECO:0000256" key="2">
    <source>
        <dbReference type="ARBA" id="ARBA00013404"/>
    </source>
</evidence>
<dbReference type="AlphaFoldDB" id="A0AAV9NPT8"/>
<dbReference type="Pfam" id="PF00565">
    <property type="entry name" value="SNase"/>
    <property type="match status" value="5"/>
</dbReference>